<dbReference type="Gene3D" id="1.10.10.10">
    <property type="entry name" value="Winged helix-like DNA-binding domain superfamily/Winged helix DNA-binding domain"/>
    <property type="match status" value="1"/>
</dbReference>
<organism evidence="2 3">
    <name type="scientific">Nocardioides marmoriginsengisoli</name>
    <dbReference type="NCBI Taxonomy" id="661483"/>
    <lineage>
        <taxon>Bacteria</taxon>
        <taxon>Bacillati</taxon>
        <taxon>Actinomycetota</taxon>
        <taxon>Actinomycetes</taxon>
        <taxon>Propionibacteriales</taxon>
        <taxon>Nocardioidaceae</taxon>
        <taxon>Nocardioides</taxon>
    </lineage>
</organism>
<proteinExistence type="predicted"/>
<dbReference type="InterPro" id="IPR036388">
    <property type="entry name" value="WH-like_DNA-bd_sf"/>
</dbReference>
<feature type="domain" description="HTH marR-type" evidence="1">
    <location>
        <begin position="39"/>
        <end position="89"/>
    </location>
</feature>
<sequence length="148" mass="16391">MRTDGQALFGFVRFWSRRVPTTDPLGTDQGRLVMVVEAALDLTARGAPATINAIAEEVGIDQSGASRLVHRAVAAGHAELRTSPYDGRRREVLVTPAGRSLLREARAWQERVFSTLTEDWSDRRRREFVRAMTDILARAEADSVVPGC</sequence>
<evidence type="ECO:0000313" key="2">
    <source>
        <dbReference type="EMBL" id="RNL62473.1"/>
    </source>
</evidence>
<reference evidence="2 3" key="1">
    <citation type="submission" date="2018-11" db="EMBL/GenBank/DDBJ databases">
        <authorList>
            <person name="Li F."/>
        </authorList>
    </citation>
    <scope>NUCLEOTIDE SEQUENCE [LARGE SCALE GENOMIC DNA]</scope>
    <source>
        <strain evidence="2 3">Gsoil 097</strain>
    </source>
</reference>
<dbReference type="OrthoDB" id="7774677at2"/>
<evidence type="ECO:0000259" key="1">
    <source>
        <dbReference type="Pfam" id="PF12802"/>
    </source>
</evidence>
<name>A0A3N0CHJ4_9ACTN</name>
<dbReference type="AlphaFoldDB" id="A0A3N0CHJ4"/>
<protein>
    <submittedName>
        <fullName evidence="2">MarR family transcriptional regulator</fullName>
    </submittedName>
</protein>
<dbReference type="PANTHER" id="PTHR33164">
    <property type="entry name" value="TRANSCRIPTIONAL REGULATOR, MARR FAMILY"/>
    <property type="match status" value="1"/>
</dbReference>
<comment type="caution">
    <text evidence="2">The sequence shown here is derived from an EMBL/GenBank/DDBJ whole genome shotgun (WGS) entry which is preliminary data.</text>
</comment>
<dbReference type="GO" id="GO:0006950">
    <property type="term" value="P:response to stress"/>
    <property type="evidence" value="ECO:0007669"/>
    <property type="project" value="TreeGrafter"/>
</dbReference>
<dbReference type="SUPFAM" id="SSF46785">
    <property type="entry name" value="Winged helix' DNA-binding domain"/>
    <property type="match status" value="1"/>
</dbReference>
<dbReference type="Pfam" id="PF12802">
    <property type="entry name" value="MarR_2"/>
    <property type="match status" value="1"/>
</dbReference>
<dbReference type="Proteomes" id="UP000267128">
    <property type="component" value="Unassembled WGS sequence"/>
</dbReference>
<accession>A0A3N0CHJ4</accession>
<evidence type="ECO:0000313" key="3">
    <source>
        <dbReference type="Proteomes" id="UP000267128"/>
    </source>
</evidence>
<dbReference type="RefSeq" id="WP_123227769.1">
    <property type="nucleotide sequence ID" value="NZ_RJSE01000007.1"/>
</dbReference>
<dbReference type="InterPro" id="IPR036390">
    <property type="entry name" value="WH_DNA-bd_sf"/>
</dbReference>
<dbReference type="GO" id="GO:0003700">
    <property type="term" value="F:DNA-binding transcription factor activity"/>
    <property type="evidence" value="ECO:0007669"/>
    <property type="project" value="InterPro"/>
</dbReference>
<dbReference type="PANTHER" id="PTHR33164:SF57">
    <property type="entry name" value="MARR-FAMILY TRANSCRIPTIONAL REGULATOR"/>
    <property type="match status" value="1"/>
</dbReference>
<keyword evidence="3" id="KW-1185">Reference proteome</keyword>
<dbReference type="InterPro" id="IPR000835">
    <property type="entry name" value="HTH_MarR-typ"/>
</dbReference>
<dbReference type="EMBL" id="RJSE01000007">
    <property type="protein sequence ID" value="RNL62473.1"/>
    <property type="molecule type" value="Genomic_DNA"/>
</dbReference>
<dbReference type="InterPro" id="IPR039422">
    <property type="entry name" value="MarR/SlyA-like"/>
</dbReference>
<gene>
    <name evidence="2" type="ORF">EFK50_11925</name>
</gene>